<dbReference type="Proteomes" id="UP000272025">
    <property type="component" value="Unassembled WGS sequence"/>
</dbReference>
<dbReference type="EMBL" id="ML119062">
    <property type="protein sequence ID" value="ROT35175.1"/>
    <property type="molecule type" value="Genomic_DNA"/>
</dbReference>
<feature type="compositionally biased region" description="Low complexity" evidence="1">
    <location>
        <begin position="94"/>
        <end position="105"/>
    </location>
</feature>
<proteinExistence type="predicted"/>
<feature type="compositionally biased region" description="Basic and acidic residues" evidence="1">
    <location>
        <begin position="79"/>
        <end position="93"/>
    </location>
</feature>
<organism evidence="2 3">
    <name type="scientific">Sodiomyces alkalinus (strain CBS 110278 / VKM F-3762 / F11)</name>
    <name type="common">Alkaliphilic filamentous fungus</name>
    <dbReference type="NCBI Taxonomy" id="1314773"/>
    <lineage>
        <taxon>Eukaryota</taxon>
        <taxon>Fungi</taxon>
        <taxon>Dikarya</taxon>
        <taxon>Ascomycota</taxon>
        <taxon>Pezizomycotina</taxon>
        <taxon>Sordariomycetes</taxon>
        <taxon>Hypocreomycetidae</taxon>
        <taxon>Glomerellales</taxon>
        <taxon>Plectosphaerellaceae</taxon>
        <taxon>Sodiomyces</taxon>
    </lineage>
</organism>
<feature type="compositionally biased region" description="Low complexity" evidence="1">
    <location>
        <begin position="123"/>
        <end position="133"/>
    </location>
</feature>
<feature type="compositionally biased region" description="Basic and acidic residues" evidence="1">
    <location>
        <begin position="108"/>
        <end position="121"/>
    </location>
</feature>
<dbReference type="GeneID" id="39583082"/>
<reference evidence="2 3" key="1">
    <citation type="journal article" date="2018" name="Mol. Ecol.">
        <title>The obligate alkalophilic soda-lake fungus Sodiomyces alkalinus has shifted to a protein diet.</title>
        <authorList>
            <person name="Grum-Grzhimaylo A.A."/>
            <person name="Falkoski D.L."/>
            <person name="van den Heuvel J."/>
            <person name="Valero-Jimenez C.A."/>
            <person name="Min B."/>
            <person name="Choi I.G."/>
            <person name="Lipzen A."/>
            <person name="Daum C.G."/>
            <person name="Aanen D.K."/>
            <person name="Tsang A."/>
            <person name="Henrissat B."/>
            <person name="Bilanenko E.N."/>
            <person name="de Vries R.P."/>
            <person name="van Kan J.A.L."/>
            <person name="Grigoriev I.V."/>
            <person name="Debets A.J.M."/>
        </authorList>
    </citation>
    <scope>NUCLEOTIDE SEQUENCE [LARGE SCALE GENOMIC DNA]</scope>
    <source>
        <strain evidence="2 3">F11</strain>
    </source>
</reference>
<dbReference type="AlphaFoldDB" id="A0A3N2PKY1"/>
<evidence type="ECO:0000313" key="2">
    <source>
        <dbReference type="EMBL" id="ROT35175.1"/>
    </source>
</evidence>
<dbReference type="RefSeq" id="XP_028462981.1">
    <property type="nucleotide sequence ID" value="XM_028614604.1"/>
</dbReference>
<evidence type="ECO:0000313" key="3">
    <source>
        <dbReference type="Proteomes" id="UP000272025"/>
    </source>
</evidence>
<gene>
    <name evidence="2" type="ORF">SODALDRAFT_363859</name>
</gene>
<protein>
    <submittedName>
        <fullName evidence="2">Uncharacterized protein</fullName>
    </submittedName>
</protein>
<accession>A0A3N2PKY1</accession>
<keyword evidence="3" id="KW-1185">Reference proteome</keyword>
<evidence type="ECO:0000256" key="1">
    <source>
        <dbReference type="SAM" id="MobiDB-lite"/>
    </source>
</evidence>
<feature type="region of interest" description="Disordered" evidence="1">
    <location>
        <begin position="78"/>
        <end position="137"/>
    </location>
</feature>
<name>A0A3N2PKY1_SODAK</name>
<sequence>MLASYVSRNSLRFLVATHITSYNVSTVKGSQQEKNKPHITCMTSSSPCPDVGLPAWSHPSPTLTDQRFFRIAVQSAIGDKIRDKKTPPPEKDNLNTLSTALAATTEPTDGKGGTDAHRTRDQTGNNGNSGTGSRSEDAGKTRIFAAHMYNVVSRSASPLGSSVDEGHGQAWTVYRA</sequence>